<gene>
    <name evidence="3" type="ORF">A2149_03230</name>
</gene>
<dbReference type="CDD" id="cd06533">
    <property type="entry name" value="Glyco_transf_WecG_TagA"/>
    <property type="match status" value="1"/>
</dbReference>
<comment type="caution">
    <text evidence="3">The sequence shown here is derived from an EMBL/GenBank/DDBJ whole genome shotgun (WGS) entry which is preliminary data.</text>
</comment>
<proteinExistence type="predicted"/>
<evidence type="ECO:0000256" key="1">
    <source>
        <dbReference type="ARBA" id="ARBA00022676"/>
    </source>
</evidence>
<name>A0A1F7RTN3_9BACT</name>
<dbReference type="Proteomes" id="UP000178435">
    <property type="component" value="Unassembled WGS sequence"/>
</dbReference>
<dbReference type="EMBL" id="MGDF01000119">
    <property type="protein sequence ID" value="OGL44926.1"/>
    <property type="molecule type" value="Genomic_DNA"/>
</dbReference>
<dbReference type="GO" id="GO:0016758">
    <property type="term" value="F:hexosyltransferase activity"/>
    <property type="evidence" value="ECO:0007669"/>
    <property type="project" value="TreeGrafter"/>
</dbReference>
<reference evidence="3 4" key="1">
    <citation type="journal article" date="2016" name="Nat. Commun.">
        <title>Thousands of microbial genomes shed light on interconnected biogeochemical processes in an aquifer system.</title>
        <authorList>
            <person name="Anantharaman K."/>
            <person name="Brown C.T."/>
            <person name="Hug L.A."/>
            <person name="Sharon I."/>
            <person name="Castelle C.J."/>
            <person name="Probst A.J."/>
            <person name="Thomas B.C."/>
            <person name="Singh A."/>
            <person name="Wilkins M.J."/>
            <person name="Karaoz U."/>
            <person name="Brodie E.L."/>
            <person name="Williams K.H."/>
            <person name="Hubbard S.S."/>
            <person name="Banfield J.F."/>
        </authorList>
    </citation>
    <scope>NUCLEOTIDE SEQUENCE [LARGE SCALE GENOMIC DNA]</scope>
</reference>
<accession>A0A1F7RTN3</accession>
<evidence type="ECO:0000256" key="2">
    <source>
        <dbReference type="ARBA" id="ARBA00022679"/>
    </source>
</evidence>
<dbReference type="PANTHER" id="PTHR34136:SF1">
    <property type="entry name" value="UDP-N-ACETYL-D-MANNOSAMINURONIC ACID TRANSFERASE"/>
    <property type="match status" value="1"/>
</dbReference>
<dbReference type="InterPro" id="IPR004629">
    <property type="entry name" value="WecG_TagA_CpsF"/>
</dbReference>
<organism evidence="3 4">
    <name type="scientific">Candidatus Schekmanbacteria bacterium RBG_16_38_11</name>
    <dbReference type="NCBI Taxonomy" id="1817880"/>
    <lineage>
        <taxon>Bacteria</taxon>
        <taxon>Candidatus Schekmaniibacteriota</taxon>
    </lineage>
</organism>
<dbReference type="PANTHER" id="PTHR34136">
    <property type="match status" value="1"/>
</dbReference>
<evidence type="ECO:0000313" key="3">
    <source>
        <dbReference type="EMBL" id="OGL44926.1"/>
    </source>
</evidence>
<dbReference type="Pfam" id="PF03808">
    <property type="entry name" value="Glyco_tran_WecG"/>
    <property type="match status" value="1"/>
</dbReference>
<dbReference type="NCBIfam" id="TIGR00696">
    <property type="entry name" value="wecG_tagA_cpsF"/>
    <property type="match status" value="1"/>
</dbReference>
<protein>
    <recommendedName>
        <fullName evidence="5">Glycosyl transferase</fullName>
    </recommendedName>
</protein>
<dbReference type="AlphaFoldDB" id="A0A1F7RTN3"/>
<keyword evidence="2" id="KW-0808">Transferase</keyword>
<evidence type="ECO:0008006" key="5">
    <source>
        <dbReference type="Google" id="ProtNLM"/>
    </source>
</evidence>
<sequence length="252" mass="28906">MNKKVNICGVDFDNITMEQSLNLIEELIKTKKQATVFHPNVDCVCIARDDGELMEIYKKSNLLLPDGMPLIWASKLLGRPLREKISGPDLLPKVCEMALRNKYSIFLLGGRDGIAKRAAEGFQNKYTGVKIAGFYHGYFDKEGNKNSGVISVIKERKPDILVVAFGTPLQEKWINNNLKELDVPLCIGAGAAIDFLSGNIPRAPEWMQRRGLEWFFRLILEPRRLWKRYLIRDTKFIYLLLCQLIDNTKKRF</sequence>
<keyword evidence="1" id="KW-0328">Glycosyltransferase</keyword>
<evidence type="ECO:0000313" key="4">
    <source>
        <dbReference type="Proteomes" id="UP000178435"/>
    </source>
</evidence>